<reference evidence="2" key="1">
    <citation type="submission" date="2023-06" db="EMBL/GenBank/DDBJ databases">
        <title>Gycomyces niveus sp.nov., a novel actinomycete isolated from soil in Shouguang.</title>
        <authorList>
            <person name="Yang X."/>
            <person name="Zhao J."/>
        </authorList>
    </citation>
    <scope>NUCLEOTIDE SEQUENCE</scope>
    <source>
        <strain evidence="2">NEAU C2</strain>
    </source>
</reference>
<sequence>MTSSEGDGLHGVDAAANTPRFVVDEVVGNAADSGDRCDGKGVEEESGP</sequence>
<organism evidence="2 3">
    <name type="scientific">Glycomyces tritici</name>
    <dbReference type="NCBI Taxonomy" id="2665176"/>
    <lineage>
        <taxon>Bacteria</taxon>
        <taxon>Bacillati</taxon>
        <taxon>Actinomycetota</taxon>
        <taxon>Actinomycetes</taxon>
        <taxon>Glycomycetales</taxon>
        <taxon>Glycomycetaceae</taxon>
        <taxon>Glycomyces</taxon>
    </lineage>
</organism>
<name>A0ABT7YX03_9ACTN</name>
<keyword evidence="3" id="KW-1185">Reference proteome</keyword>
<dbReference type="RefSeq" id="WP_289959681.1">
    <property type="nucleotide sequence ID" value="NZ_JAUEMJ010000011.1"/>
</dbReference>
<comment type="caution">
    <text evidence="2">The sequence shown here is derived from an EMBL/GenBank/DDBJ whole genome shotgun (WGS) entry which is preliminary data.</text>
</comment>
<evidence type="ECO:0000313" key="3">
    <source>
        <dbReference type="Proteomes" id="UP001171902"/>
    </source>
</evidence>
<gene>
    <name evidence="2" type="ORF">QWI33_25595</name>
</gene>
<evidence type="ECO:0000256" key="1">
    <source>
        <dbReference type="SAM" id="MobiDB-lite"/>
    </source>
</evidence>
<dbReference type="EMBL" id="JAUEMJ010000011">
    <property type="protein sequence ID" value="MDN3243122.1"/>
    <property type="molecule type" value="Genomic_DNA"/>
</dbReference>
<feature type="compositionally biased region" description="Basic and acidic residues" evidence="1">
    <location>
        <begin position="33"/>
        <end position="48"/>
    </location>
</feature>
<protein>
    <submittedName>
        <fullName evidence="2">Uncharacterized protein</fullName>
    </submittedName>
</protein>
<evidence type="ECO:0000313" key="2">
    <source>
        <dbReference type="EMBL" id="MDN3243122.1"/>
    </source>
</evidence>
<feature type="region of interest" description="Disordered" evidence="1">
    <location>
        <begin position="1"/>
        <end position="20"/>
    </location>
</feature>
<feature type="region of interest" description="Disordered" evidence="1">
    <location>
        <begin position="29"/>
        <end position="48"/>
    </location>
</feature>
<dbReference type="Proteomes" id="UP001171902">
    <property type="component" value="Unassembled WGS sequence"/>
</dbReference>
<proteinExistence type="predicted"/>
<accession>A0ABT7YX03</accession>